<evidence type="ECO:0000313" key="2">
    <source>
        <dbReference type="EMBL" id="KAK9500248.1"/>
    </source>
</evidence>
<evidence type="ECO:0000259" key="1">
    <source>
        <dbReference type="SMART" id="SM00256"/>
    </source>
</evidence>
<proteinExistence type="predicted"/>
<gene>
    <name evidence="2" type="ORF">O3M35_001542</name>
</gene>
<keyword evidence="3" id="KW-1185">Reference proteome</keyword>
<sequence length="401" mass="47523">MDPIKILPQEVSEIIWLKLPLSDIQSCLLVSTLWYNSISNCSTFWRNLCNTKIIKYNSWKLTYLEEMKIKWAWRNCEFSQVIIDLETDLKLICCYEDFIYIINTKNILIKYNRFGELITTKSMEVNLKEISVIADKLILLYETNQQNEILLLNEKFVEICKFKTIDQKLNNANGKFWFWTENNSNLVTIYTLESGKIDELEAIYGSDLIPFESNSWVSHYNGEVHLLFENNIKKKIYAINSSPMTMPKLEILTNNKDIIVVVEKKIIEERHKFSSIHIFENEKKSMSHYLEFYIEQARISGDLLILTTSNSIQLYNLNTFNVSTTTTRYETIENIYNLFVMKNLNWIIIKYDDKLTLFDLINLEDLTIINDNTIENLFLYTIKFFITKINYKRLVIKTIMI</sequence>
<dbReference type="Gene3D" id="1.20.1280.50">
    <property type="match status" value="1"/>
</dbReference>
<comment type="caution">
    <text evidence="2">The sequence shown here is derived from an EMBL/GenBank/DDBJ whole genome shotgun (WGS) entry which is preliminary data.</text>
</comment>
<name>A0AAW1CMV8_9HEMI</name>
<dbReference type="SMART" id="SM00256">
    <property type="entry name" value="FBOX"/>
    <property type="match status" value="1"/>
</dbReference>
<dbReference type="EMBL" id="JAPXFL010000010">
    <property type="protein sequence ID" value="KAK9500248.1"/>
    <property type="molecule type" value="Genomic_DNA"/>
</dbReference>
<evidence type="ECO:0000313" key="3">
    <source>
        <dbReference type="Proteomes" id="UP001461498"/>
    </source>
</evidence>
<accession>A0AAW1CMV8</accession>
<dbReference type="InterPro" id="IPR001810">
    <property type="entry name" value="F-box_dom"/>
</dbReference>
<organism evidence="2 3">
    <name type="scientific">Rhynocoris fuscipes</name>
    <dbReference type="NCBI Taxonomy" id="488301"/>
    <lineage>
        <taxon>Eukaryota</taxon>
        <taxon>Metazoa</taxon>
        <taxon>Ecdysozoa</taxon>
        <taxon>Arthropoda</taxon>
        <taxon>Hexapoda</taxon>
        <taxon>Insecta</taxon>
        <taxon>Pterygota</taxon>
        <taxon>Neoptera</taxon>
        <taxon>Paraneoptera</taxon>
        <taxon>Hemiptera</taxon>
        <taxon>Heteroptera</taxon>
        <taxon>Panheteroptera</taxon>
        <taxon>Cimicomorpha</taxon>
        <taxon>Reduviidae</taxon>
        <taxon>Harpactorinae</taxon>
        <taxon>Harpactorini</taxon>
        <taxon>Rhynocoris</taxon>
    </lineage>
</organism>
<dbReference type="SUPFAM" id="SSF69322">
    <property type="entry name" value="Tricorn protease domain 2"/>
    <property type="match status" value="1"/>
</dbReference>
<feature type="domain" description="F-box" evidence="1">
    <location>
        <begin position="7"/>
        <end position="48"/>
    </location>
</feature>
<reference evidence="2 3" key="1">
    <citation type="submission" date="2022-12" db="EMBL/GenBank/DDBJ databases">
        <title>Chromosome-level genome assembly of true bugs.</title>
        <authorList>
            <person name="Ma L."/>
            <person name="Li H."/>
        </authorList>
    </citation>
    <scope>NUCLEOTIDE SEQUENCE [LARGE SCALE GENOMIC DNA]</scope>
    <source>
        <strain evidence="2">Lab_2022b</strain>
    </source>
</reference>
<dbReference type="InterPro" id="IPR036047">
    <property type="entry name" value="F-box-like_dom_sf"/>
</dbReference>
<dbReference type="AlphaFoldDB" id="A0AAW1CMV8"/>
<dbReference type="Proteomes" id="UP001461498">
    <property type="component" value="Unassembled WGS sequence"/>
</dbReference>
<dbReference type="SUPFAM" id="SSF81383">
    <property type="entry name" value="F-box domain"/>
    <property type="match status" value="1"/>
</dbReference>
<protein>
    <recommendedName>
        <fullName evidence="1">F-box domain-containing protein</fullName>
    </recommendedName>
</protein>